<dbReference type="RefSeq" id="WP_020949117.1">
    <property type="nucleotide sequence ID" value="NC_022041.1"/>
</dbReference>
<evidence type="ECO:0000256" key="4">
    <source>
        <dbReference type="ARBA" id="ARBA00022989"/>
    </source>
</evidence>
<proteinExistence type="predicted"/>
<keyword evidence="5 6" id="KW-0472">Membrane</keyword>
<organism evidence="8 9">
    <name type="scientific">Paracoccus aminophilus JCM 7686</name>
    <dbReference type="NCBI Taxonomy" id="1367847"/>
    <lineage>
        <taxon>Bacteria</taxon>
        <taxon>Pseudomonadati</taxon>
        <taxon>Pseudomonadota</taxon>
        <taxon>Alphaproteobacteria</taxon>
        <taxon>Rhodobacterales</taxon>
        <taxon>Paracoccaceae</taxon>
        <taxon>Paracoccus</taxon>
    </lineage>
</organism>
<keyword evidence="4 6" id="KW-1133">Transmembrane helix</keyword>
<evidence type="ECO:0000259" key="7">
    <source>
        <dbReference type="Pfam" id="PF01292"/>
    </source>
</evidence>
<dbReference type="KEGG" id="pami:JCM7686_0368"/>
<dbReference type="SUPFAM" id="SSF81342">
    <property type="entry name" value="Transmembrane di-heme cytochromes"/>
    <property type="match status" value="1"/>
</dbReference>
<keyword evidence="2" id="KW-1003">Cell membrane</keyword>
<dbReference type="GO" id="GO:0005886">
    <property type="term" value="C:plasma membrane"/>
    <property type="evidence" value="ECO:0007669"/>
    <property type="project" value="UniProtKB-SubCell"/>
</dbReference>
<dbReference type="Gene3D" id="1.20.950.20">
    <property type="entry name" value="Transmembrane di-heme cytochromes, Chain C"/>
    <property type="match status" value="1"/>
</dbReference>
<dbReference type="InterPro" id="IPR011577">
    <property type="entry name" value="Cyt_b561_bac/Ni-Hgenase"/>
</dbReference>
<feature type="domain" description="Cytochrome b561 bacterial/Ni-hydrogenase" evidence="7">
    <location>
        <begin position="21"/>
        <end position="196"/>
    </location>
</feature>
<dbReference type="EMBL" id="CP006650">
    <property type="protein sequence ID" value="AGT07477.1"/>
    <property type="molecule type" value="Genomic_DNA"/>
</dbReference>
<dbReference type="OrthoDB" id="196472at2"/>
<dbReference type="STRING" id="1367847.JCM7686_0368"/>
<evidence type="ECO:0000313" key="8">
    <source>
        <dbReference type="EMBL" id="AGT07477.1"/>
    </source>
</evidence>
<feature type="transmembrane region" description="Helical" evidence="6">
    <location>
        <begin position="162"/>
        <end position="183"/>
    </location>
</feature>
<name>S5XQY4_PARAH</name>
<dbReference type="PANTHER" id="PTHR30485">
    <property type="entry name" value="NI/FE-HYDROGENASE 1 B-TYPE CYTOCHROME SUBUNIT"/>
    <property type="match status" value="1"/>
</dbReference>
<dbReference type="eggNOG" id="COG3658">
    <property type="taxonomic scope" value="Bacteria"/>
</dbReference>
<reference evidence="8 9" key="1">
    <citation type="journal article" date="2014" name="BMC Genomics">
        <title>Architecture and functions of a multipartite genome of the methylotrophic bacterium Paracoccus aminophilus JCM 7686, containing primary and secondary chromids.</title>
        <authorList>
            <person name="Dziewit L."/>
            <person name="Czarnecki J."/>
            <person name="Wibberg D."/>
            <person name="Radlinska M."/>
            <person name="Mrozek P."/>
            <person name="Szymczak M."/>
            <person name="Schluter A."/>
            <person name="Puhler A."/>
            <person name="Bartosik D."/>
        </authorList>
    </citation>
    <scope>NUCLEOTIDE SEQUENCE [LARGE SCALE GENOMIC DNA]</scope>
    <source>
        <strain evidence="8">JCM 7686</strain>
    </source>
</reference>
<dbReference type="AlphaFoldDB" id="S5XQY4"/>
<evidence type="ECO:0000256" key="1">
    <source>
        <dbReference type="ARBA" id="ARBA00004651"/>
    </source>
</evidence>
<dbReference type="GO" id="GO:0009055">
    <property type="term" value="F:electron transfer activity"/>
    <property type="evidence" value="ECO:0007669"/>
    <property type="project" value="InterPro"/>
</dbReference>
<evidence type="ECO:0000256" key="3">
    <source>
        <dbReference type="ARBA" id="ARBA00022692"/>
    </source>
</evidence>
<feature type="transmembrane region" description="Helical" evidence="6">
    <location>
        <begin position="111"/>
        <end position="132"/>
    </location>
</feature>
<dbReference type="PATRIC" id="fig|1367847.3.peg.306"/>
<dbReference type="Pfam" id="PF01292">
    <property type="entry name" value="Ni_hydr_CYTB"/>
    <property type="match status" value="1"/>
</dbReference>
<dbReference type="InterPro" id="IPR051542">
    <property type="entry name" value="Hydrogenase_cytochrome"/>
</dbReference>
<accession>S5XQY4</accession>
<comment type="subcellular location">
    <subcellularLocation>
        <location evidence="1">Cell membrane</location>
        <topology evidence="1">Multi-pass membrane protein</topology>
    </subcellularLocation>
</comment>
<dbReference type="InterPro" id="IPR016174">
    <property type="entry name" value="Di-haem_cyt_TM"/>
</dbReference>
<dbReference type="Proteomes" id="UP000015480">
    <property type="component" value="Chromosome"/>
</dbReference>
<keyword evidence="9" id="KW-1185">Reference proteome</keyword>
<feature type="transmembrane region" description="Helical" evidence="6">
    <location>
        <begin position="52"/>
        <end position="73"/>
    </location>
</feature>
<dbReference type="PANTHER" id="PTHR30485:SF2">
    <property type="entry name" value="BLL0597 PROTEIN"/>
    <property type="match status" value="1"/>
</dbReference>
<dbReference type="HOGENOM" id="CLU_078451_2_1_5"/>
<protein>
    <submittedName>
        <fullName evidence="8">Cytochrome b561</fullName>
    </submittedName>
</protein>
<sequence>MPDLGPNAGPGPDERQKIRLWDPLLRGFHWLLAFFVIAAWCLGQFGPLKMTLHFWCGYVVIGLLAFRLIWGFLGPKPARFSTFLRGPGTVLTYARGFLAREPSHWPGHNPLGALSVIAMLAALIAQVTTGLISDPDDYINVGPLASYVSSATRSKAVGLHELGGSVILVLVLLHLAVILYYCFWKREDLVKPMLTGWKDVKRD</sequence>
<evidence type="ECO:0000256" key="6">
    <source>
        <dbReference type="SAM" id="Phobius"/>
    </source>
</evidence>
<evidence type="ECO:0000256" key="2">
    <source>
        <dbReference type="ARBA" id="ARBA00022475"/>
    </source>
</evidence>
<dbReference type="GO" id="GO:0022904">
    <property type="term" value="P:respiratory electron transport chain"/>
    <property type="evidence" value="ECO:0007669"/>
    <property type="project" value="InterPro"/>
</dbReference>
<dbReference type="GO" id="GO:0020037">
    <property type="term" value="F:heme binding"/>
    <property type="evidence" value="ECO:0007669"/>
    <property type="project" value="TreeGrafter"/>
</dbReference>
<keyword evidence="3 6" id="KW-0812">Transmembrane</keyword>
<gene>
    <name evidence="8" type="ORF">JCM7686_0368</name>
</gene>
<evidence type="ECO:0000313" key="9">
    <source>
        <dbReference type="Proteomes" id="UP000015480"/>
    </source>
</evidence>
<evidence type="ECO:0000256" key="5">
    <source>
        <dbReference type="ARBA" id="ARBA00023136"/>
    </source>
</evidence>
<feature type="transmembrane region" description="Helical" evidence="6">
    <location>
        <begin position="27"/>
        <end position="46"/>
    </location>
</feature>